<protein>
    <submittedName>
        <fullName evidence="7">Membrane protein</fullName>
    </submittedName>
</protein>
<dbReference type="InterPro" id="IPR000064">
    <property type="entry name" value="NLP_P60_dom"/>
</dbReference>
<dbReference type="HOGENOM" id="CLU_038056_0_0_11"/>
<dbReference type="Pfam" id="PF00877">
    <property type="entry name" value="NLPC_P60"/>
    <property type="match status" value="1"/>
</dbReference>
<dbReference type="Gene3D" id="1.10.101.10">
    <property type="entry name" value="PGBD-like superfamily/PGBD"/>
    <property type="match status" value="1"/>
</dbReference>
<keyword evidence="4" id="KW-0788">Thiol protease</keyword>
<dbReference type="STRING" id="40318.SNOD_12820"/>
<dbReference type="KEGG" id="snq:CP978_13145"/>
<organism evidence="7 9">
    <name type="scientific">Streptomyces nodosus</name>
    <dbReference type="NCBI Taxonomy" id="40318"/>
    <lineage>
        <taxon>Bacteria</taxon>
        <taxon>Bacillati</taxon>
        <taxon>Actinomycetota</taxon>
        <taxon>Actinomycetes</taxon>
        <taxon>Kitasatosporales</taxon>
        <taxon>Streptomycetaceae</taxon>
        <taxon>Streptomyces</taxon>
    </lineage>
</organism>
<dbReference type="AlphaFoldDB" id="A0A0B5DC30"/>
<evidence type="ECO:0000313" key="10">
    <source>
        <dbReference type="Proteomes" id="UP000325763"/>
    </source>
</evidence>
<feature type="domain" description="NlpC/P60" evidence="6">
    <location>
        <begin position="135"/>
        <end position="197"/>
    </location>
</feature>
<dbReference type="Proteomes" id="UP000031526">
    <property type="component" value="Chromosome"/>
</dbReference>
<evidence type="ECO:0000256" key="1">
    <source>
        <dbReference type="ARBA" id="ARBA00007074"/>
    </source>
</evidence>
<dbReference type="InterPro" id="IPR038765">
    <property type="entry name" value="Papain-like_cys_pep_sf"/>
</dbReference>
<dbReference type="InterPro" id="IPR047763">
    <property type="entry name" value="PG_bind_dom_phiBT1-type"/>
</dbReference>
<comment type="similarity">
    <text evidence="1">Belongs to the peptidase C40 family.</text>
</comment>
<feature type="region of interest" description="Disordered" evidence="5">
    <location>
        <begin position="73"/>
        <end position="104"/>
    </location>
</feature>
<dbReference type="InterPro" id="IPR036365">
    <property type="entry name" value="PGBD-like_sf"/>
</dbReference>
<evidence type="ECO:0000313" key="8">
    <source>
        <dbReference type="EMBL" id="QEV39387.1"/>
    </source>
</evidence>
<evidence type="ECO:0000313" key="7">
    <source>
        <dbReference type="EMBL" id="AJE40839.1"/>
    </source>
</evidence>
<gene>
    <name evidence="8" type="ORF">CP978_13145</name>
    <name evidence="7" type="ORF">SNOD_12820</name>
</gene>
<dbReference type="OrthoDB" id="5620138at2"/>
<accession>A0A0B5DC30</accession>
<dbReference type="SUPFAM" id="SSF47090">
    <property type="entry name" value="PGBD-like"/>
    <property type="match status" value="1"/>
</dbReference>
<evidence type="ECO:0000313" key="9">
    <source>
        <dbReference type="Proteomes" id="UP000031526"/>
    </source>
</evidence>
<dbReference type="NCBIfam" id="NF038080">
    <property type="entry name" value="PG_bind_siph"/>
    <property type="match status" value="1"/>
</dbReference>
<keyword evidence="2" id="KW-0645">Protease</keyword>
<dbReference type="SUPFAM" id="SSF54001">
    <property type="entry name" value="Cysteine proteinases"/>
    <property type="match status" value="1"/>
</dbReference>
<evidence type="ECO:0000259" key="6">
    <source>
        <dbReference type="Pfam" id="PF00877"/>
    </source>
</evidence>
<proteinExistence type="inferred from homology"/>
<dbReference type="EMBL" id="CP009313">
    <property type="protein sequence ID" value="AJE40839.1"/>
    <property type="molecule type" value="Genomic_DNA"/>
</dbReference>
<sequence length="329" mass="36393">MKTPVFEKRDPMTGRDRPGRVRRCRADVRCARSGRAGRPAVRRALALTAAAGVLLGVGQAMPAAAVAHAPYRPGVPAGDQPPVTPQGRTAPLRGSAEVPTAAPRTTRAQIISRAKKWITAKVPYSMYDYWSDGYRQDCSGYVSMAWNLGSNEWTGSLDKFGVRISKEELKPGDMLLFHNTANPEKGSHVVLFAGWTDSTHRFYTAYEETPPRARRQSTPYAYWSNSGRYVPYRYKNVVDSKSALPDLFAAGPGYPGLEVFRQGADSPFVTRLGRQLISKGFGTHYTAGPGPHWGETDRRNVEAFQRAQGWDGDHADGYPGPETWRRLFS</sequence>
<reference evidence="7 9" key="2">
    <citation type="journal article" date="2016" name="Appl. Microbiol. Biotechnol.">
        <title>Exploiting the genome sequence of Streptomyces nodosus for enhanced antibiotic production.</title>
        <authorList>
            <person name="Sweeney P."/>
            <person name="Murphy C.D."/>
            <person name="Caffrey P."/>
        </authorList>
    </citation>
    <scope>NUCLEOTIDE SEQUENCE [LARGE SCALE GENOMIC DNA]</scope>
    <source>
        <strain evidence="7 9">ATCC 14899</strain>
    </source>
</reference>
<name>A0A0B5DC30_9ACTN</name>
<dbReference type="Proteomes" id="UP000325763">
    <property type="component" value="Chromosome"/>
</dbReference>
<keyword evidence="9" id="KW-1185">Reference proteome</keyword>
<reference evidence="9" key="1">
    <citation type="submission" date="2014-09" db="EMBL/GenBank/DDBJ databases">
        <title>Sequence of the Streptomyces nodosus genome.</title>
        <authorList>
            <person name="Sweeney P."/>
            <person name="Stephens N."/>
            <person name="Murphy C."/>
            <person name="Caffrey P."/>
        </authorList>
    </citation>
    <scope>NUCLEOTIDE SEQUENCE [LARGE SCALE GENOMIC DNA]</scope>
    <source>
        <strain evidence="9">ATCC 14899</strain>
    </source>
</reference>
<dbReference type="RefSeq" id="WP_043440476.1">
    <property type="nucleotide sequence ID" value="NZ_CP009313.1"/>
</dbReference>
<evidence type="ECO:0000256" key="2">
    <source>
        <dbReference type="ARBA" id="ARBA00022670"/>
    </source>
</evidence>
<keyword evidence="3" id="KW-0378">Hydrolase</keyword>
<dbReference type="EMBL" id="CP023747">
    <property type="protein sequence ID" value="QEV39387.1"/>
    <property type="molecule type" value="Genomic_DNA"/>
</dbReference>
<evidence type="ECO:0000256" key="4">
    <source>
        <dbReference type="ARBA" id="ARBA00022807"/>
    </source>
</evidence>
<evidence type="ECO:0000256" key="3">
    <source>
        <dbReference type="ARBA" id="ARBA00022801"/>
    </source>
</evidence>
<dbReference type="GO" id="GO:0006508">
    <property type="term" value="P:proteolysis"/>
    <property type="evidence" value="ECO:0007669"/>
    <property type="project" value="UniProtKB-KW"/>
</dbReference>
<dbReference type="InterPro" id="IPR036366">
    <property type="entry name" value="PGBDSf"/>
</dbReference>
<reference evidence="8 10" key="3">
    <citation type="submission" date="2017-09" db="EMBL/GenBank/DDBJ databases">
        <title>Streptomyces genome completion.</title>
        <authorList>
            <person name="Lee N."/>
            <person name="Cho B.-K."/>
        </authorList>
    </citation>
    <scope>NUCLEOTIDE SEQUENCE [LARGE SCALE GENOMIC DNA]</scope>
    <source>
        <strain evidence="8 10">ATCC 14899</strain>
    </source>
</reference>
<dbReference type="Gene3D" id="3.90.1720.10">
    <property type="entry name" value="endopeptidase domain like (from Nostoc punctiforme)"/>
    <property type="match status" value="1"/>
</dbReference>
<evidence type="ECO:0000256" key="5">
    <source>
        <dbReference type="SAM" id="MobiDB-lite"/>
    </source>
</evidence>
<dbReference type="GO" id="GO:0008234">
    <property type="term" value="F:cysteine-type peptidase activity"/>
    <property type="evidence" value="ECO:0007669"/>
    <property type="project" value="UniProtKB-KW"/>
</dbReference>